<feature type="binding site" evidence="8">
    <location>
        <begin position="210"/>
        <end position="212"/>
    </location>
    <ligand>
        <name>ATP</name>
        <dbReference type="ChEBI" id="CHEBI:30616"/>
    </ligand>
</feature>
<keyword evidence="6 8" id="KW-0067">ATP-binding</keyword>
<sequence length="243" mass="26194">MPSKFGFFITGTDTEVGKTLVSGALILKLQEQHSLVGAYKPVVAGLQEINGQLQNEDLMTLSMASTYLSNLSDANQQICPYQLSTPAAPHLVAQAQKIHLSYEVMLSGYQQMAERTDAMVVEGVGGFKVPFHDGKNSADFAKDIGLPVILVVGMKLGCINHALLTVEAIEHRGLVLAGWVANCNNDMQLLHENIDTLKTLIPAPLLGVIPKLNQSEIKTPYSKEALTKAASFIQLPSDSSIHA</sequence>
<keyword evidence="1 8" id="KW-0963">Cytoplasm</keyword>
<comment type="catalytic activity">
    <reaction evidence="8">
        <text>(7R,8S)-7,8-diammoniononanoate + CO2 + ATP = (4R,5S)-dethiobiotin + ADP + phosphate + 3 H(+)</text>
        <dbReference type="Rhea" id="RHEA:15805"/>
        <dbReference type="ChEBI" id="CHEBI:15378"/>
        <dbReference type="ChEBI" id="CHEBI:16526"/>
        <dbReference type="ChEBI" id="CHEBI:30616"/>
        <dbReference type="ChEBI" id="CHEBI:43474"/>
        <dbReference type="ChEBI" id="CHEBI:149469"/>
        <dbReference type="ChEBI" id="CHEBI:149473"/>
        <dbReference type="ChEBI" id="CHEBI:456216"/>
        <dbReference type="EC" id="6.3.3.3"/>
    </reaction>
</comment>
<dbReference type="RefSeq" id="WP_088812613.1">
    <property type="nucleotide sequence ID" value="NZ_FYEX01000001.1"/>
</dbReference>
<dbReference type="EMBL" id="FYEX01000001">
    <property type="protein sequence ID" value="SNC62741.1"/>
    <property type="molecule type" value="Genomic_DNA"/>
</dbReference>
<evidence type="ECO:0000256" key="1">
    <source>
        <dbReference type="ARBA" id="ARBA00022490"/>
    </source>
</evidence>
<feature type="binding site" evidence="8">
    <location>
        <position position="57"/>
    </location>
    <ligand>
        <name>Mg(2+)</name>
        <dbReference type="ChEBI" id="CHEBI:18420"/>
    </ligand>
</feature>
<evidence type="ECO:0000313" key="10">
    <source>
        <dbReference type="Proteomes" id="UP000197215"/>
    </source>
</evidence>
<keyword evidence="7 8" id="KW-0460">Magnesium</keyword>
<dbReference type="GO" id="GO:0000287">
    <property type="term" value="F:magnesium ion binding"/>
    <property type="evidence" value="ECO:0007669"/>
    <property type="project" value="UniProtKB-UniRule"/>
</dbReference>
<dbReference type="GO" id="GO:0042803">
    <property type="term" value="F:protein homodimerization activity"/>
    <property type="evidence" value="ECO:0007669"/>
    <property type="project" value="UniProtKB-ARBA"/>
</dbReference>
<feature type="active site" evidence="8">
    <location>
        <position position="40"/>
    </location>
</feature>
<evidence type="ECO:0000256" key="8">
    <source>
        <dbReference type="HAMAP-Rule" id="MF_00336"/>
    </source>
</evidence>
<dbReference type="HAMAP" id="MF_00336">
    <property type="entry name" value="BioD"/>
    <property type="match status" value="1"/>
</dbReference>
<reference evidence="10" key="1">
    <citation type="submission" date="2017-06" db="EMBL/GenBank/DDBJ databases">
        <authorList>
            <person name="Varghese N."/>
            <person name="Submissions S."/>
        </authorList>
    </citation>
    <scope>NUCLEOTIDE SEQUENCE [LARGE SCALE GENOMIC DNA]</scope>
    <source>
        <strain evidence="10">MWH-VicM1</strain>
    </source>
</reference>
<keyword evidence="2 8" id="KW-0436">Ligase</keyword>
<dbReference type="CDD" id="cd03109">
    <property type="entry name" value="DTBS"/>
    <property type="match status" value="1"/>
</dbReference>
<dbReference type="NCBIfam" id="TIGR00347">
    <property type="entry name" value="bioD"/>
    <property type="match status" value="1"/>
</dbReference>
<dbReference type="OrthoDB" id="9802097at2"/>
<dbReference type="SUPFAM" id="SSF52540">
    <property type="entry name" value="P-loop containing nucleoside triphosphate hydrolases"/>
    <property type="match status" value="1"/>
</dbReference>
<dbReference type="PANTHER" id="PTHR43210:SF5">
    <property type="entry name" value="DETHIOBIOTIN SYNTHETASE"/>
    <property type="match status" value="1"/>
</dbReference>
<feature type="binding site" evidence="8">
    <location>
        <position position="19"/>
    </location>
    <ligand>
        <name>Mg(2+)</name>
        <dbReference type="ChEBI" id="CHEBI:18420"/>
    </ligand>
</feature>
<comment type="similarity">
    <text evidence="8">Belongs to the dethiobiotin synthetase family.</text>
</comment>
<evidence type="ECO:0000256" key="7">
    <source>
        <dbReference type="ARBA" id="ARBA00022842"/>
    </source>
</evidence>
<keyword evidence="10" id="KW-1185">Reference proteome</keyword>
<feature type="binding site" evidence="8">
    <location>
        <begin position="182"/>
        <end position="183"/>
    </location>
    <ligand>
        <name>ATP</name>
        <dbReference type="ChEBI" id="CHEBI:30616"/>
    </ligand>
</feature>
<name>A0A212TA93_9BURK</name>
<feature type="binding site" evidence="8">
    <location>
        <begin position="15"/>
        <end position="20"/>
    </location>
    <ligand>
        <name>ATP</name>
        <dbReference type="ChEBI" id="CHEBI:30616"/>
    </ligand>
</feature>
<evidence type="ECO:0000256" key="3">
    <source>
        <dbReference type="ARBA" id="ARBA00022723"/>
    </source>
</evidence>
<dbReference type="EC" id="6.3.3.3" evidence="8"/>
<protein>
    <recommendedName>
        <fullName evidence="8">ATP-dependent dethiobiotin synthetase BioD</fullName>
        <ecNumber evidence="8">6.3.3.3</ecNumber>
    </recommendedName>
    <alternativeName>
        <fullName evidence="8">DTB synthetase</fullName>
        <shortName evidence="8">DTBS</shortName>
    </alternativeName>
    <alternativeName>
        <fullName evidence="8">Dethiobiotin synthase</fullName>
    </alternativeName>
</protein>
<comment type="subunit">
    <text evidence="8">Homodimer.</text>
</comment>
<dbReference type="GO" id="GO:0004141">
    <property type="term" value="F:dethiobiotin synthase activity"/>
    <property type="evidence" value="ECO:0007669"/>
    <property type="project" value="UniProtKB-UniRule"/>
</dbReference>
<comment type="subcellular location">
    <subcellularLocation>
        <location evidence="8">Cytoplasm</location>
    </subcellularLocation>
</comment>
<keyword evidence="3 8" id="KW-0479">Metal-binding</keyword>
<dbReference type="Gene3D" id="3.40.50.300">
    <property type="entry name" value="P-loop containing nucleotide triphosphate hydrolases"/>
    <property type="match status" value="1"/>
</dbReference>
<evidence type="ECO:0000256" key="6">
    <source>
        <dbReference type="ARBA" id="ARBA00022840"/>
    </source>
</evidence>
<dbReference type="Proteomes" id="UP000197215">
    <property type="component" value="Unassembled WGS sequence"/>
</dbReference>
<feature type="binding site" evidence="8">
    <location>
        <position position="57"/>
    </location>
    <ligand>
        <name>ATP</name>
        <dbReference type="ChEBI" id="CHEBI:30616"/>
    </ligand>
</feature>
<dbReference type="AlphaFoldDB" id="A0A212TA93"/>
<comment type="cofactor">
    <cofactor evidence="8">
        <name>Mg(2+)</name>
        <dbReference type="ChEBI" id="CHEBI:18420"/>
    </cofactor>
</comment>
<feature type="binding site" evidence="8">
    <location>
        <begin position="122"/>
        <end position="125"/>
    </location>
    <ligand>
        <name>ATP</name>
        <dbReference type="ChEBI" id="CHEBI:30616"/>
    </ligand>
</feature>
<evidence type="ECO:0000256" key="4">
    <source>
        <dbReference type="ARBA" id="ARBA00022741"/>
    </source>
</evidence>
<dbReference type="Pfam" id="PF13500">
    <property type="entry name" value="AAA_26"/>
    <property type="match status" value="1"/>
</dbReference>
<evidence type="ECO:0000256" key="5">
    <source>
        <dbReference type="ARBA" id="ARBA00022756"/>
    </source>
</evidence>
<keyword evidence="5 8" id="KW-0093">Biotin biosynthesis</keyword>
<organism evidence="9 10">
    <name type="scientific">Polynucleobacter victoriensis</name>
    <dbReference type="NCBI Taxonomy" id="2049319"/>
    <lineage>
        <taxon>Bacteria</taxon>
        <taxon>Pseudomonadati</taxon>
        <taxon>Pseudomonadota</taxon>
        <taxon>Betaproteobacteria</taxon>
        <taxon>Burkholderiales</taxon>
        <taxon>Burkholderiaceae</taxon>
        <taxon>Polynucleobacter</taxon>
    </lineage>
</organism>
<evidence type="ECO:0000313" key="9">
    <source>
        <dbReference type="EMBL" id="SNC62741.1"/>
    </source>
</evidence>
<dbReference type="PIRSF" id="PIRSF006755">
    <property type="entry name" value="DTB_synth"/>
    <property type="match status" value="1"/>
</dbReference>
<accession>A0A212TA93</accession>
<dbReference type="PANTHER" id="PTHR43210">
    <property type="entry name" value="DETHIOBIOTIN SYNTHETASE"/>
    <property type="match status" value="1"/>
</dbReference>
<comment type="pathway">
    <text evidence="8">Cofactor biosynthesis; biotin biosynthesis; biotin from 7,8-diaminononanoate: step 1/2.</text>
</comment>
<dbReference type="GO" id="GO:0005524">
    <property type="term" value="F:ATP binding"/>
    <property type="evidence" value="ECO:0007669"/>
    <property type="project" value="UniProtKB-UniRule"/>
</dbReference>
<dbReference type="InterPro" id="IPR004472">
    <property type="entry name" value="DTB_synth_BioD"/>
</dbReference>
<comment type="function">
    <text evidence="8">Catalyzes a mechanistically unusual reaction, the ATP-dependent insertion of CO2 between the N7 and N8 nitrogen atoms of 7,8-diaminopelargonic acid (DAPA, also called 7,8-diammoniononanoate) to form a ureido ring.</text>
</comment>
<gene>
    <name evidence="8" type="primary">bioD</name>
    <name evidence="9" type="ORF">SAMN06295916_0738</name>
</gene>
<dbReference type="UniPathway" id="UPA00078">
    <property type="reaction ID" value="UER00161"/>
</dbReference>
<dbReference type="FunFam" id="3.40.50.300:FF:000292">
    <property type="entry name" value="ATP-dependent dethiobiotin synthetase BioD"/>
    <property type="match status" value="1"/>
</dbReference>
<comment type="caution">
    <text evidence="8">Lacks conserved residue(s) required for the propagation of feature annotation.</text>
</comment>
<dbReference type="InterPro" id="IPR027417">
    <property type="entry name" value="P-loop_NTPase"/>
</dbReference>
<dbReference type="GO" id="GO:0009102">
    <property type="term" value="P:biotin biosynthetic process"/>
    <property type="evidence" value="ECO:0007669"/>
    <property type="project" value="UniProtKB-UniRule"/>
</dbReference>
<feature type="binding site" evidence="8">
    <location>
        <position position="122"/>
    </location>
    <ligand>
        <name>Mg(2+)</name>
        <dbReference type="ChEBI" id="CHEBI:18420"/>
    </ligand>
</feature>
<keyword evidence="4 8" id="KW-0547">Nucleotide-binding</keyword>
<evidence type="ECO:0000256" key="2">
    <source>
        <dbReference type="ARBA" id="ARBA00022598"/>
    </source>
</evidence>
<proteinExistence type="inferred from homology"/>
<dbReference type="GO" id="GO:0005829">
    <property type="term" value="C:cytosol"/>
    <property type="evidence" value="ECO:0007669"/>
    <property type="project" value="TreeGrafter"/>
</dbReference>